<evidence type="ECO:0000256" key="2">
    <source>
        <dbReference type="RuleBase" id="RU362119"/>
    </source>
</evidence>
<name>A0A9D1IE31_9FIRM</name>
<comment type="similarity">
    <text evidence="2">Belongs to the 5'-nucleotidase family.</text>
</comment>
<dbReference type="PANTHER" id="PTHR11575:SF6">
    <property type="entry name" value="2',3'-CYCLIC-NUCLEOTIDE 2'-PHOSPHODIESTERASE_3'-NUCLEOTIDASE"/>
    <property type="match status" value="1"/>
</dbReference>
<evidence type="ECO:0000313" key="5">
    <source>
        <dbReference type="EMBL" id="HIU34387.1"/>
    </source>
</evidence>
<dbReference type="GO" id="GO:0016787">
    <property type="term" value="F:hydrolase activity"/>
    <property type="evidence" value="ECO:0007669"/>
    <property type="project" value="UniProtKB-KW"/>
</dbReference>
<dbReference type="InterPro" id="IPR036907">
    <property type="entry name" value="5'-Nucleotdase_C_sf"/>
</dbReference>
<dbReference type="SUPFAM" id="SSF55816">
    <property type="entry name" value="5'-nucleotidase (syn. UDP-sugar hydrolase), C-terminal domain"/>
    <property type="match status" value="1"/>
</dbReference>
<sequence length="503" mass="56645">MEKRLTIRFTSDMHGHVFPTNYRDRVLRPMGALGLIGLPKGRNTLVIDGGDTLQGSPLTYFCHRQGEKSPMAEVLNAMRVDYVTIGNHDLNYGYANLASYLEDLNAHCLSCNIQGTDGRLRVAPWAVHELENGWRIGLVGAATDWIRRWERPENLRNVRVEDTLESVKRAYKEVKAKSDFTVLIYHGGIERDLQTGEILSDSGENIACRICEEAPFDLLLTGHQHIPLSGARWKQTHLVQAPANATGYVEIEWLEDGSIHSRICPVEPCMDAPANVEAIGRRVEQWLDSPVCRFDAPLWPQEKLDMALHGTPIANLINQVQLEASGADISSTSLANDVRGFDREATVRDVVATYVFPNTLAILRVTGAQLKMALERSAAYFHPLSDGRLEIAEDFLRPKIAHYNYDFFYGLEYVFDLDRPVGDRVVRMERNAKPIDVREEFKLCVNNYRATGVGGYAVLAQCERVGEIQMEISEILLNYLIEHRSVSVPRVANYRVQRGGIVL</sequence>
<dbReference type="AlphaFoldDB" id="A0A9D1IE31"/>
<dbReference type="GO" id="GO:0030288">
    <property type="term" value="C:outer membrane-bounded periplasmic space"/>
    <property type="evidence" value="ECO:0007669"/>
    <property type="project" value="TreeGrafter"/>
</dbReference>
<dbReference type="InterPro" id="IPR008334">
    <property type="entry name" value="5'-Nucleotdase_C"/>
</dbReference>
<dbReference type="Gene3D" id="3.60.21.10">
    <property type="match status" value="1"/>
</dbReference>
<dbReference type="GO" id="GO:0009166">
    <property type="term" value="P:nucleotide catabolic process"/>
    <property type="evidence" value="ECO:0007669"/>
    <property type="project" value="InterPro"/>
</dbReference>
<evidence type="ECO:0000313" key="6">
    <source>
        <dbReference type="Proteomes" id="UP000824072"/>
    </source>
</evidence>
<dbReference type="InterPro" id="IPR004843">
    <property type="entry name" value="Calcineurin-like_PHP"/>
</dbReference>
<organism evidence="5 6">
    <name type="scientific">Candidatus Pullichristensenella excrementigallinarum</name>
    <dbReference type="NCBI Taxonomy" id="2840907"/>
    <lineage>
        <taxon>Bacteria</taxon>
        <taxon>Bacillati</taxon>
        <taxon>Bacillota</taxon>
        <taxon>Clostridia</taxon>
        <taxon>Candidatus Pullichristensenella</taxon>
    </lineage>
</organism>
<keyword evidence="2" id="KW-0378">Hydrolase</keyword>
<dbReference type="Pfam" id="PF00149">
    <property type="entry name" value="Metallophos"/>
    <property type="match status" value="1"/>
</dbReference>
<protein>
    <submittedName>
        <fullName evidence="5">Bifunctional metallophosphatase/5'-nucleotidase</fullName>
    </submittedName>
</protein>
<dbReference type="SUPFAM" id="SSF56300">
    <property type="entry name" value="Metallo-dependent phosphatases"/>
    <property type="match status" value="1"/>
</dbReference>
<accession>A0A9D1IE31</accession>
<evidence type="ECO:0000259" key="3">
    <source>
        <dbReference type="Pfam" id="PF00149"/>
    </source>
</evidence>
<dbReference type="Gene3D" id="3.90.780.10">
    <property type="entry name" value="5'-Nucleotidase, C-terminal domain"/>
    <property type="match status" value="1"/>
</dbReference>
<comment type="caution">
    <text evidence="5">The sequence shown here is derived from an EMBL/GenBank/DDBJ whole genome shotgun (WGS) entry which is preliminary data.</text>
</comment>
<feature type="domain" description="5'-Nucleotidase C-terminal" evidence="4">
    <location>
        <begin position="309"/>
        <end position="460"/>
    </location>
</feature>
<dbReference type="Pfam" id="PF02872">
    <property type="entry name" value="5_nucleotid_C"/>
    <property type="match status" value="1"/>
</dbReference>
<evidence type="ECO:0000259" key="4">
    <source>
        <dbReference type="Pfam" id="PF02872"/>
    </source>
</evidence>
<dbReference type="EMBL" id="DVMU01000169">
    <property type="protein sequence ID" value="HIU34387.1"/>
    <property type="molecule type" value="Genomic_DNA"/>
</dbReference>
<dbReference type="InterPro" id="IPR029052">
    <property type="entry name" value="Metallo-depent_PP-like"/>
</dbReference>
<reference evidence="5" key="1">
    <citation type="submission" date="2020-10" db="EMBL/GenBank/DDBJ databases">
        <authorList>
            <person name="Gilroy R."/>
        </authorList>
    </citation>
    <scope>NUCLEOTIDE SEQUENCE</scope>
    <source>
        <strain evidence="5">ChiHcec3-11533</strain>
    </source>
</reference>
<feature type="domain" description="Calcineurin-like phosphoesterase" evidence="3">
    <location>
        <begin position="6"/>
        <end position="227"/>
    </location>
</feature>
<dbReference type="Proteomes" id="UP000824072">
    <property type="component" value="Unassembled WGS sequence"/>
</dbReference>
<dbReference type="PRINTS" id="PR01607">
    <property type="entry name" value="APYRASEFAMLY"/>
</dbReference>
<keyword evidence="2" id="KW-0547">Nucleotide-binding</keyword>
<keyword evidence="1" id="KW-0732">Signal</keyword>
<evidence type="ECO:0000256" key="1">
    <source>
        <dbReference type="ARBA" id="ARBA00022729"/>
    </source>
</evidence>
<dbReference type="InterPro" id="IPR006179">
    <property type="entry name" value="5_nucleotidase/apyrase"/>
</dbReference>
<dbReference type="GO" id="GO:0000166">
    <property type="term" value="F:nucleotide binding"/>
    <property type="evidence" value="ECO:0007669"/>
    <property type="project" value="UniProtKB-KW"/>
</dbReference>
<gene>
    <name evidence="5" type="ORF">IAB02_07470</name>
</gene>
<dbReference type="PANTHER" id="PTHR11575">
    <property type="entry name" value="5'-NUCLEOTIDASE-RELATED"/>
    <property type="match status" value="1"/>
</dbReference>
<reference evidence="5" key="2">
    <citation type="journal article" date="2021" name="PeerJ">
        <title>Extensive microbial diversity within the chicken gut microbiome revealed by metagenomics and culture.</title>
        <authorList>
            <person name="Gilroy R."/>
            <person name="Ravi A."/>
            <person name="Getino M."/>
            <person name="Pursley I."/>
            <person name="Horton D.L."/>
            <person name="Alikhan N.F."/>
            <person name="Baker D."/>
            <person name="Gharbi K."/>
            <person name="Hall N."/>
            <person name="Watson M."/>
            <person name="Adriaenssens E.M."/>
            <person name="Foster-Nyarko E."/>
            <person name="Jarju S."/>
            <person name="Secka A."/>
            <person name="Antonio M."/>
            <person name="Oren A."/>
            <person name="Chaudhuri R.R."/>
            <person name="La Ragione R."/>
            <person name="Hildebrand F."/>
            <person name="Pallen M.J."/>
        </authorList>
    </citation>
    <scope>NUCLEOTIDE SEQUENCE</scope>
    <source>
        <strain evidence="5">ChiHcec3-11533</strain>
    </source>
</reference>
<proteinExistence type="inferred from homology"/>